<protein>
    <submittedName>
        <fullName evidence="8">Carcinoembryonic antigen-related cell adhesion molecule 25 isoform 1L</fullName>
    </submittedName>
</protein>
<organism evidence="8">
    <name type="scientific">Canis lupus familiaris</name>
    <name type="common">Dog</name>
    <name type="synonym">Canis familiaris</name>
    <dbReference type="NCBI Taxonomy" id="9615"/>
    <lineage>
        <taxon>Eukaryota</taxon>
        <taxon>Metazoa</taxon>
        <taxon>Chordata</taxon>
        <taxon>Craniata</taxon>
        <taxon>Vertebrata</taxon>
        <taxon>Euteleostomi</taxon>
        <taxon>Mammalia</taxon>
        <taxon>Eutheria</taxon>
        <taxon>Laurasiatheria</taxon>
        <taxon>Carnivora</taxon>
        <taxon>Caniformia</taxon>
        <taxon>Canidae</taxon>
        <taxon>Canis</taxon>
    </lineage>
</organism>
<keyword evidence="1 6" id="KW-0732">Signal</keyword>
<feature type="domain" description="Immunoglobulin V-set" evidence="7">
    <location>
        <begin position="42"/>
        <end position="140"/>
    </location>
</feature>
<feature type="signal peptide" evidence="6">
    <location>
        <begin position="1"/>
        <end position="34"/>
    </location>
</feature>
<evidence type="ECO:0000259" key="7">
    <source>
        <dbReference type="Pfam" id="PF07686"/>
    </source>
</evidence>
<sequence length="245" mass="26682">MEPPSASPRAGRGPWQELLLAVSLLTFWNPPTTAQVTVESVPPNAAEGKDVLLRVLNLPGDLLGYAWFRGKSVETNNRIVSYVVNTQVITPGHAHSGRETAYPNGSLLFQNITLKDTGYYTLQIITNDVQVEQVRGQLRVFHKRSTTGLPVGSIIGIALGVLIGVALMATLAYFLLCTRTGRASAWHDLRQLWHPPSTPCHAPVSSSTSPASLPSPTKEVPIYQELQHPDTSIYCQINHKAEVAS</sequence>
<evidence type="ECO:0000256" key="6">
    <source>
        <dbReference type="SAM" id="SignalP"/>
    </source>
</evidence>
<evidence type="ECO:0000256" key="4">
    <source>
        <dbReference type="ARBA" id="ARBA00038222"/>
    </source>
</evidence>
<comment type="similarity">
    <text evidence="4">Belongs to the immunoglobulin superfamily. CEA family.</text>
</comment>
<keyword evidence="5" id="KW-0472">Membrane</keyword>
<dbReference type="InterPro" id="IPR050831">
    <property type="entry name" value="CEA_cell_adhesion"/>
</dbReference>
<dbReference type="AlphaFoldDB" id="A1YV62"/>
<proteinExistence type="evidence at transcript level"/>
<keyword evidence="5" id="KW-0812">Transmembrane</keyword>
<dbReference type="FunFam" id="2.60.40.10:FF:000340">
    <property type="entry name" value="Carcinoembryonic antigen-related cell adhesion molecule 1"/>
    <property type="match status" value="1"/>
</dbReference>
<dbReference type="OrthoDB" id="6353782at2759"/>
<evidence type="ECO:0000256" key="3">
    <source>
        <dbReference type="ARBA" id="ARBA00023319"/>
    </source>
</evidence>
<keyword evidence="5" id="KW-1133">Transmembrane helix</keyword>
<dbReference type="SUPFAM" id="SSF48726">
    <property type="entry name" value="Immunoglobulin"/>
    <property type="match status" value="1"/>
</dbReference>
<keyword evidence="2" id="KW-0325">Glycoprotein</keyword>
<dbReference type="InterPro" id="IPR013106">
    <property type="entry name" value="Ig_V-set"/>
</dbReference>
<evidence type="ECO:0000256" key="5">
    <source>
        <dbReference type="SAM" id="Phobius"/>
    </source>
</evidence>
<dbReference type="EMBL" id="EF137908">
    <property type="protein sequence ID" value="ABL76055.1"/>
    <property type="molecule type" value="mRNA"/>
</dbReference>
<dbReference type="CDD" id="cd05774">
    <property type="entry name" value="IgV_CEACAM_D1"/>
    <property type="match status" value="1"/>
</dbReference>
<evidence type="ECO:0000313" key="8">
    <source>
        <dbReference type="EMBL" id="ABL76055.1"/>
    </source>
</evidence>
<reference evidence="8" key="1">
    <citation type="journal article" date="2007" name="BMC Evol. Biol.">
        <title>Species-specific evolution of immune receptor tyrosine based activation motif-containing CEACAM1-related immune receptors in the dog.</title>
        <authorList>
            <person name="Kammerer R."/>
            <person name="Popp T."/>
            <person name="Hartle S."/>
            <person name="Singer B.B."/>
            <person name="Zimmermann W."/>
        </authorList>
    </citation>
    <scope>NUCLEOTIDE SEQUENCE</scope>
</reference>
<dbReference type="InterPro" id="IPR036179">
    <property type="entry name" value="Ig-like_dom_sf"/>
</dbReference>
<feature type="chain" id="PRO_5015085926" evidence="6">
    <location>
        <begin position="35"/>
        <end position="245"/>
    </location>
</feature>
<keyword evidence="3" id="KW-0393">Immunoglobulin domain</keyword>
<dbReference type="SMR" id="A1YV62"/>
<evidence type="ECO:0000256" key="1">
    <source>
        <dbReference type="ARBA" id="ARBA00022729"/>
    </source>
</evidence>
<accession>A1YV62</accession>
<dbReference type="Pfam" id="PF07686">
    <property type="entry name" value="V-set"/>
    <property type="match status" value="1"/>
</dbReference>
<dbReference type="HOGENOM" id="CLU_024555_4_2_1"/>
<name>A1YV62_CANLF</name>
<feature type="transmembrane region" description="Helical" evidence="5">
    <location>
        <begin position="154"/>
        <end position="176"/>
    </location>
</feature>
<gene>
    <name evidence="8" type="primary">CEACAM25</name>
</gene>
<evidence type="ECO:0000256" key="2">
    <source>
        <dbReference type="ARBA" id="ARBA00023180"/>
    </source>
</evidence>
<dbReference type="InterPro" id="IPR013783">
    <property type="entry name" value="Ig-like_fold"/>
</dbReference>
<dbReference type="PANTHER" id="PTHR44427">
    <property type="entry name" value="CARCINOEMBRYONIC ANTIGEN-RELATED CELL ADHESION MOLECULE 19"/>
    <property type="match status" value="1"/>
</dbReference>
<dbReference type="Gene3D" id="2.60.40.10">
    <property type="entry name" value="Immunoglobulins"/>
    <property type="match status" value="1"/>
</dbReference>
<dbReference type="PANTHER" id="PTHR44427:SF1">
    <property type="entry name" value="CARCINOEMBRYONIC ANTIGEN-RELATED CELL ADHESION MOLECULE 1"/>
    <property type="match status" value="1"/>
</dbReference>